<feature type="compositionally biased region" description="Polar residues" evidence="1">
    <location>
        <begin position="230"/>
        <end position="245"/>
    </location>
</feature>
<sequence>MPDNERNADSTGSNPNLVVQFNPVSQLPIKIVGIHNFSTWKAHVSTFMRGHNLFGLLNGSSPAPLSTITENSRENAIVASIDPTIASTVAAASTAQLAWDSLHLAYANNLRDQIARLSKGSLPVTNYLHQVRSICNELATAGARVTYNELVVKILSGLGSDFREISAAFRARDSIILYNDLYAKLIDYELLLKHEELKKEPPAITAAMVTHNRSLNSNNRTTRRPNNNSQWLPNNRPNAPAQGSYTNNHVRCQLYNRQGHTANVCRSQSHNHIEAKAIFLSGNHTPAN</sequence>
<dbReference type="EMBL" id="JAIVGD010000028">
    <property type="protein sequence ID" value="KAH0738055.1"/>
    <property type="molecule type" value="Genomic_DNA"/>
</dbReference>
<feature type="region of interest" description="Disordered" evidence="1">
    <location>
        <begin position="214"/>
        <end position="245"/>
    </location>
</feature>
<evidence type="ECO:0008006" key="4">
    <source>
        <dbReference type="Google" id="ProtNLM"/>
    </source>
</evidence>
<evidence type="ECO:0000313" key="2">
    <source>
        <dbReference type="EMBL" id="KAH0738055.1"/>
    </source>
</evidence>
<comment type="caution">
    <text evidence="2">The sequence shown here is derived from an EMBL/GenBank/DDBJ whole genome shotgun (WGS) entry which is preliminary data.</text>
</comment>
<keyword evidence="3" id="KW-1185">Reference proteome</keyword>
<dbReference type="Proteomes" id="UP000826656">
    <property type="component" value="Unassembled WGS sequence"/>
</dbReference>
<accession>A0ABQ7TU64</accession>
<dbReference type="PANTHER" id="PTHR47481:SF21">
    <property type="entry name" value="BASIC-LEUCINE ZIPPER TRANSCRIPTION FACTOR Q-RELATED"/>
    <property type="match status" value="1"/>
</dbReference>
<evidence type="ECO:0000313" key="3">
    <source>
        <dbReference type="Proteomes" id="UP000826656"/>
    </source>
</evidence>
<dbReference type="Pfam" id="PF14223">
    <property type="entry name" value="Retrotran_gag_2"/>
    <property type="match status" value="1"/>
</dbReference>
<gene>
    <name evidence="2" type="ORF">KY290_036760</name>
</gene>
<organism evidence="2 3">
    <name type="scientific">Solanum tuberosum</name>
    <name type="common">Potato</name>
    <dbReference type="NCBI Taxonomy" id="4113"/>
    <lineage>
        <taxon>Eukaryota</taxon>
        <taxon>Viridiplantae</taxon>
        <taxon>Streptophyta</taxon>
        <taxon>Embryophyta</taxon>
        <taxon>Tracheophyta</taxon>
        <taxon>Spermatophyta</taxon>
        <taxon>Magnoliopsida</taxon>
        <taxon>eudicotyledons</taxon>
        <taxon>Gunneridae</taxon>
        <taxon>Pentapetalae</taxon>
        <taxon>asterids</taxon>
        <taxon>lamiids</taxon>
        <taxon>Solanales</taxon>
        <taxon>Solanaceae</taxon>
        <taxon>Solanoideae</taxon>
        <taxon>Solaneae</taxon>
        <taxon>Solanum</taxon>
    </lineage>
</organism>
<proteinExistence type="predicted"/>
<feature type="compositionally biased region" description="Low complexity" evidence="1">
    <location>
        <begin position="214"/>
        <end position="229"/>
    </location>
</feature>
<evidence type="ECO:0000256" key="1">
    <source>
        <dbReference type="SAM" id="MobiDB-lite"/>
    </source>
</evidence>
<protein>
    <recommendedName>
        <fullName evidence="4">Integrase core domain containing protein</fullName>
    </recommendedName>
</protein>
<name>A0ABQ7TU64_SOLTU</name>
<reference evidence="2 3" key="1">
    <citation type="journal article" date="2021" name="bioRxiv">
        <title>Chromosome-scale and haplotype-resolved genome assembly of a tetraploid potato cultivar.</title>
        <authorList>
            <person name="Sun H."/>
            <person name="Jiao W.-B."/>
            <person name="Krause K."/>
            <person name="Campoy J.A."/>
            <person name="Goel M."/>
            <person name="Folz-Donahue K."/>
            <person name="Kukat C."/>
            <person name="Huettel B."/>
            <person name="Schneeberger K."/>
        </authorList>
    </citation>
    <scope>NUCLEOTIDE SEQUENCE [LARGE SCALE GENOMIC DNA]</scope>
    <source>
        <strain evidence="2">SolTubOtavaFocal</strain>
        <tissue evidence="2">Leaves</tissue>
    </source>
</reference>
<dbReference type="PANTHER" id="PTHR47481">
    <property type="match status" value="1"/>
</dbReference>